<dbReference type="NCBIfam" id="TIGR00552">
    <property type="entry name" value="nadE"/>
    <property type="match status" value="1"/>
</dbReference>
<dbReference type="GO" id="GO:0003952">
    <property type="term" value="F:NAD+ synthase (glutamine-hydrolyzing) activity"/>
    <property type="evidence" value="ECO:0007669"/>
    <property type="project" value="UniProtKB-UniRule"/>
</dbReference>
<feature type="binding site" evidence="7">
    <location>
        <position position="182"/>
    </location>
    <ligand>
        <name>L-glutamine</name>
        <dbReference type="ChEBI" id="CHEBI:58359"/>
    </ligand>
</feature>
<evidence type="ECO:0000256" key="10">
    <source>
        <dbReference type="RuleBase" id="RU003811"/>
    </source>
</evidence>
<dbReference type="PIRSF" id="PIRSF006630">
    <property type="entry name" value="NADS_GAT"/>
    <property type="match status" value="1"/>
</dbReference>
<evidence type="ECO:0000313" key="12">
    <source>
        <dbReference type="EMBL" id="SMO37942.1"/>
    </source>
</evidence>
<evidence type="ECO:0000256" key="4">
    <source>
        <dbReference type="ARBA" id="ARBA00022741"/>
    </source>
</evidence>
<dbReference type="RefSeq" id="WP_142600975.1">
    <property type="nucleotide sequence ID" value="NZ_FXSZ01000001.1"/>
</dbReference>
<feature type="active site" description="Proton acceptor; for glutaminase activity" evidence="7">
    <location>
        <position position="41"/>
    </location>
</feature>
<dbReference type="Gene3D" id="3.40.50.620">
    <property type="entry name" value="HUPs"/>
    <property type="match status" value="1"/>
</dbReference>
<dbReference type="HAMAP" id="MF_02090">
    <property type="entry name" value="NadE_glutamine_dep"/>
    <property type="match status" value="1"/>
</dbReference>
<dbReference type="InterPro" id="IPR036526">
    <property type="entry name" value="C-N_Hydrolase_sf"/>
</dbReference>
<feature type="active site" description="Nucleophile; for glutaminase activity" evidence="7">
    <location>
        <position position="148"/>
    </location>
</feature>
<feature type="binding site" evidence="7">
    <location>
        <begin position="295"/>
        <end position="302"/>
    </location>
    <ligand>
        <name>ATP</name>
        <dbReference type="ChEBI" id="CHEBI:30616"/>
    </ligand>
</feature>
<feature type="active site" description="For glutaminase activity" evidence="7">
    <location>
        <position position="112"/>
    </location>
</feature>
<comment type="caution">
    <text evidence="7">Lacks conserved residue(s) required for the propagation of feature annotation.</text>
</comment>
<proteinExistence type="inferred from homology"/>
<dbReference type="Pfam" id="PF00795">
    <property type="entry name" value="CN_hydrolase"/>
    <property type="match status" value="1"/>
</dbReference>
<dbReference type="GO" id="GO:0009435">
    <property type="term" value="P:NAD+ biosynthetic process"/>
    <property type="evidence" value="ECO:0007669"/>
    <property type="project" value="UniProtKB-UniRule"/>
</dbReference>
<feature type="binding site" evidence="7">
    <location>
        <position position="118"/>
    </location>
    <ligand>
        <name>L-glutamine</name>
        <dbReference type="ChEBI" id="CHEBI:58359"/>
    </ligand>
</feature>
<dbReference type="Pfam" id="PF02540">
    <property type="entry name" value="NAD_synthase"/>
    <property type="match status" value="1"/>
</dbReference>
<accession>A0A521ASX5</accession>
<dbReference type="InterPro" id="IPR014445">
    <property type="entry name" value="Gln-dep_NAD_synthase"/>
</dbReference>
<keyword evidence="5 7" id="KW-0067">ATP-binding</keyword>
<dbReference type="EC" id="6.3.5.1" evidence="7 8"/>
<feature type="binding site" evidence="7">
    <location>
        <position position="407"/>
    </location>
    <ligand>
        <name>deamido-NAD(+)</name>
        <dbReference type="ChEBI" id="CHEBI:58437"/>
        <note>ligand shared between two neighboring subunits</note>
    </ligand>
</feature>
<keyword evidence="3 7" id="KW-0436">Ligase</keyword>
<feature type="binding site" evidence="7">
    <location>
        <position position="402"/>
    </location>
    <ligand>
        <name>ATP</name>
        <dbReference type="ChEBI" id="CHEBI:30616"/>
    </ligand>
</feature>
<comment type="similarity">
    <text evidence="2 7 8">In the C-terminal section; belongs to the NAD synthetase family.</text>
</comment>
<keyword evidence="6 7" id="KW-0520">NAD</keyword>
<evidence type="ECO:0000256" key="8">
    <source>
        <dbReference type="PIRNR" id="PIRNR006630"/>
    </source>
</evidence>
<dbReference type="PANTHER" id="PTHR23090:SF9">
    <property type="entry name" value="GLUTAMINE-DEPENDENT NAD(+) SYNTHETASE"/>
    <property type="match status" value="1"/>
</dbReference>
<dbReference type="EMBL" id="FXSZ01000001">
    <property type="protein sequence ID" value="SMO37942.1"/>
    <property type="molecule type" value="Genomic_DNA"/>
</dbReference>
<evidence type="ECO:0000259" key="11">
    <source>
        <dbReference type="PROSITE" id="PS50263"/>
    </source>
</evidence>
<dbReference type="Gene3D" id="3.60.110.10">
    <property type="entry name" value="Carbon-nitrogen hydrolase"/>
    <property type="match status" value="1"/>
</dbReference>
<dbReference type="InterPro" id="IPR014729">
    <property type="entry name" value="Rossmann-like_a/b/a_fold"/>
</dbReference>
<dbReference type="InterPro" id="IPR022310">
    <property type="entry name" value="NAD/GMP_synthase"/>
</dbReference>
<protein>
    <recommendedName>
        <fullName evidence="7 8">Glutamine-dependent NAD(+) synthetase</fullName>
        <ecNumber evidence="7 8">6.3.5.1</ecNumber>
    </recommendedName>
    <alternativeName>
        <fullName evidence="7 8">NAD(+) synthase [glutamine-hydrolyzing]</fullName>
    </alternativeName>
</protein>
<dbReference type="AlphaFoldDB" id="A0A521ASX5"/>
<organism evidence="12 13">
    <name type="scientific">Solitalea koreensis</name>
    <dbReference type="NCBI Taxonomy" id="543615"/>
    <lineage>
        <taxon>Bacteria</taxon>
        <taxon>Pseudomonadati</taxon>
        <taxon>Bacteroidota</taxon>
        <taxon>Sphingobacteriia</taxon>
        <taxon>Sphingobacteriales</taxon>
        <taxon>Sphingobacteriaceae</taxon>
        <taxon>Solitalea</taxon>
    </lineage>
</organism>
<dbReference type="PANTHER" id="PTHR23090">
    <property type="entry name" value="NH 3 /GLUTAMINE-DEPENDENT NAD + SYNTHETASE"/>
    <property type="match status" value="1"/>
</dbReference>
<dbReference type="GO" id="GO:0004359">
    <property type="term" value="F:glutaminase activity"/>
    <property type="evidence" value="ECO:0007669"/>
    <property type="project" value="InterPro"/>
</dbReference>
<dbReference type="CDD" id="cd00553">
    <property type="entry name" value="NAD_synthase"/>
    <property type="match status" value="1"/>
</dbReference>
<dbReference type="NCBIfam" id="NF010588">
    <property type="entry name" value="PRK13981.1"/>
    <property type="match status" value="1"/>
</dbReference>
<evidence type="ECO:0000256" key="6">
    <source>
        <dbReference type="ARBA" id="ARBA00023027"/>
    </source>
</evidence>
<dbReference type="GO" id="GO:0005737">
    <property type="term" value="C:cytoplasm"/>
    <property type="evidence" value="ECO:0007669"/>
    <property type="project" value="InterPro"/>
</dbReference>
<dbReference type="FunFam" id="3.40.50.620:FF:000106">
    <property type="entry name" value="Glutamine-dependent NAD(+) synthetase"/>
    <property type="match status" value="1"/>
</dbReference>
<dbReference type="InterPro" id="IPR000132">
    <property type="entry name" value="Nitrilase/CN_hydratase_CS"/>
</dbReference>
<evidence type="ECO:0000256" key="9">
    <source>
        <dbReference type="PROSITE-ProRule" id="PRU10139"/>
    </source>
</evidence>
<dbReference type="InterPro" id="IPR003010">
    <property type="entry name" value="C-N_Hydrolase"/>
</dbReference>
<gene>
    <name evidence="7" type="primary">nadE</name>
    <name evidence="12" type="ORF">SAMN06265350_101383</name>
</gene>
<keyword evidence="13" id="KW-1185">Reference proteome</keyword>
<evidence type="ECO:0000256" key="5">
    <source>
        <dbReference type="ARBA" id="ARBA00022840"/>
    </source>
</evidence>
<dbReference type="PROSITE" id="PS00920">
    <property type="entry name" value="NITRIL_CHT_1"/>
    <property type="match status" value="1"/>
</dbReference>
<dbReference type="UniPathway" id="UPA00253">
    <property type="reaction ID" value="UER00334"/>
</dbReference>
<dbReference type="Proteomes" id="UP000315971">
    <property type="component" value="Unassembled WGS sequence"/>
</dbReference>
<sequence length="546" mass="61957">MKIAVAQLNYHIGNFESNTTKIIDHIRQAKQQGADLVVFAELAVCGYPSRDFLEFSEFIDLCQESIQKIAKECVGIACIVGSPSVNPKIEGKNLFNSAYFLENGKVKAQVNKTLLPTYDVFDEYRYFEPNTEFKLIEFKGRRIALTVCEDLWNVDEDPLYVNVPMDELIKLNPDLMINIAASPFDYNHREDRIDVLQKNCKKYQLPLLYVNHVGAQTELIFDGGSLLLDNNGNVAHEFDYFIEEMKVLKLDAKGWKKKSEAIINPQSEIERIYHALLLGIRDYFQKSGFTKAILGMSGGIDSAVVLALAAEALGKDNVLPVLMPSQFSSYHSIDDSLEMVRTLECHHEIIPIKDVFSSLEYALKPQFKDLPFNLTEENMQARIRGVLLMAMSNKFGYILLNTSNKSETAVGYGTLYGDMCGGLSIIGDVYKIQVYELARYINRNGTIIPENIISKPPSAELRHDQKDSDSLPDYDLLDKILYQYIELRKSSKEIIRQGFDEAVVKRILKLVNTNEYKRHQTPPILRVSPKAFGVGRRMPIVGKYLS</sequence>
<dbReference type="PROSITE" id="PS50263">
    <property type="entry name" value="CN_HYDROLASE"/>
    <property type="match status" value="1"/>
</dbReference>
<comment type="function">
    <text evidence="7">Catalyzes the ATP-dependent amidation of deamido-NAD to form NAD. Uses L-glutamine as a nitrogen source.</text>
</comment>
<feature type="domain" description="CN hydrolase" evidence="11">
    <location>
        <begin position="1"/>
        <end position="252"/>
    </location>
</feature>
<evidence type="ECO:0000256" key="1">
    <source>
        <dbReference type="ARBA" id="ARBA00005188"/>
    </source>
</evidence>
<dbReference type="GO" id="GO:0008795">
    <property type="term" value="F:NAD+ synthase activity"/>
    <property type="evidence" value="ECO:0007669"/>
    <property type="project" value="UniProtKB-UniRule"/>
</dbReference>
<dbReference type="OrthoDB" id="9803818at2"/>
<evidence type="ECO:0000256" key="2">
    <source>
        <dbReference type="ARBA" id="ARBA00007145"/>
    </source>
</evidence>
<dbReference type="SUPFAM" id="SSF52402">
    <property type="entry name" value="Adenine nucleotide alpha hydrolases-like"/>
    <property type="match status" value="1"/>
</dbReference>
<feature type="binding site" evidence="7">
    <location>
        <position position="378"/>
    </location>
    <ligand>
        <name>deamido-NAD(+)</name>
        <dbReference type="ChEBI" id="CHEBI:58437"/>
        <note>ligand shared between two neighboring subunits</note>
    </ligand>
</feature>
<dbReference type="InterPro" id="IPR003694">
    <property type="entry name" value="NAD_synthase"/>
</dbReference>
<evidence type="ECO:0000256" key="3">
    <source>
        <dbReference type="ARBA" id="ARBA00022598"/>
    </source>
</evidence>
<dbReference type="CDD" id="cd07570">
    <property type="entry name" value="GAT_Gln-NAD-synth"/>
    <property type="match status" value="1"/>
</dbReference>
<comment type="pathway">
    <text evidence="1 7 8">Cofactor biosynthesis; NAD(+) biosynthesis; NAD(+) from deamido-NAD(+) (L-Gln route): step 1/1.</text>
</comment>
<reference evidence="12 13" key="1">
    <citation type="submission" date="2017-05" db="EMBL/GenBank/DDBJ databases">
        <authorList>
            <person name="Varghese N."/>
            <person name="Submissions S."/>
        </authorList>
    </citation>
    <scope>NUCLEOTIDE SEQUENCE [LARGE SCALE GENOMIC DNA]</scope>
    <source>
        <strain evidence="12 13">DSM 21342</strain>
    </source>
</reference>
<dbReference type="SUPFAM" id="SSF56317">
    <property type="entry name" value="Carbon-nitrogen hydrolase"/>
    <property type="match status" value="1"/>
</dbReference>
<comment type="catalytic activity">
    <reaction evidence="7 8">
        <text>deamido-NAD(+) + L-glutamine + ATP + H2O = L-glutamate + AMP + diphosphate + NAD(+) + H(+)</text>
        <dbReference type="Rhea" id="RHEA:24384"/>
        <dbReference type="ChEBI" id="CHEBI:15377"/>
        <dbReference type="ChEBI" id="CHEBI:15378"/>
        <dbReference type="ChEBI" id="CHEBI:29985"/>
        <dbReference type="ChEBI" id="CHEBI:30616"/>
        <dbReference type="ChEBI" id="CHEBI:33019"/>
        <dbReference type="ChEBI" id="CHEBI:57540"/>
        <dbReference type="ChEBI" id="CHEBI:58359"/>
        <dbReference type="ChEBI" id="CHEBI:58437"/>
        <dbReference type="ChEBI" id="CHEBI:456215"/>
        <dbReference type="EC" id="6.3.5.1"/>
    </reaction>
</comment>
<feature type="active site" description="Proton acceptor" evidence="9">
    <location>
        <position position="41"/>
    </location>
</feature>
<dbReference type="GO" id="GO:0005524">
    <property type="term" value="F:ATP binding"/>
    <property type="evidence" value="ECO:0007669"/>
    <property type="project" value="UniProtKB-UniRule"/>
</dbReference>
<feature type="binding site" evidence="7">
    <location>
        <position position="517"/>
    </location>
    <ligand>
        <name>deamido-NAD(+)</name>
        <dbReference type="ChEBI" id="CHEBI:58437"/>
        <note>ligand shared between two neighboring subunits</note>
    </ligand>
</feature>
<evidence type="ECO:0000313" key="13">
    <source>
        <dbReference type="Proteomes" id="UP000315971"/>
    </source>
</evidence>
<name>A0A521ASX5_9SPHI</name>
<evidence type="ECO:0000256" key="7">
    <source>
        <dbReference type="HAMAP-Rule" id="MF_02090"/>
    </source>
</evidence>
<comment type="similarity">
    <text evidence="10">Belongs to the NAD synthetase family.</text>
</comment>
<dbReference type="GO" id="GO:0000257">
    <property type="term" value="F:nitrilase activity"/>
    <property type="evidence" value="ECO:0007669"/>
    <property type="project" value="UniProtKB-ARBA"/>
</dbReference>
<keyword evidence="4 7" id="KW-0547">Nucleotide-binding</keyword>